<accession>A0A497EYJ2</accession>
<gene>
    <name evidence="1" type="ORF">DRJ31_04070</name>
    <name evidence="2" type="ORF">DRJ33_04215</name>
</gene>
<organism evidence="2 3">
    <name type="scientific">Thermoproteota archaeon</name>
    <dbReference type="NCBI Taxonomy" id="2056631"/>
    <lineage>
        <taxon>Archaea</taxon>
        <taxon>Thermoproteota</taxon>
    </lineage>
</organism>
<evidence type="ECO:0000313" key="4">
    <source>
        <dbReference type="Proteomes" id="UP000278475"/>
    </source>
</evidence>
<evidence type="ECO:0000313" key="2">
    <source>
        <dbReference type="EMBL" id="RLE52257.1"/>
    </source>
</evidence>
<evidence type="ECO:0008006" key="5">
    <source>
        <dbReference type="Google" id="ProtNLM"/>
    </source>
</evidence>
<dbReference type="EMBL" id="QMQV01000026">
    <property type="protein sequence ID" value="RLE49692.1"/>
    <property type="molecule type" value="Genomic_DNA"/>
</dbReference>
<protein>
    <recommendedName>
        <fullName evidence="5">YkgJ family cysteine cluster protein</fullName>
    </recommendedName>
</protein>
<comment type="caution">
    <text evidence="2">The sequence shown here is derived from an EMBL/GenBank/DDBJ whole genome shotgun (WGS) entry which is preliminary data.</text>
</comment>
<evidence type="ECO:0000313" key="3">
    <source>
        <dbReference type="Proteomes" id="UP000272051"/>
    </source>
</evidence>
<dbReference type="Proteomes" id="UP000278475">
    <property type="component" value="Unassembled WGS sequence"/>
</dbReference>
<evidence type="ECO:0000313" key="1">
    <source>
        <dbReference type="EMBL" id="RLE49692.1"/>
    </source>
</evidence>
<dbReference type="EMBL" id="QMQX01000060">
    <property type="protein sequence ID" value="RLE52257.1"/>
    <property type="molecule type" value="Genomic_DNA"/>
</dbReference>
<sequence>MANLIYGILFLEKSLVKGWFGSWVSPCLSCSSRGLSCHSENKVVLFPCEEHLVDKFPCRKFRYQSVELYYFYASECPYFTSDGMCSVYGTEILPIDCKIYPLILSGFNSFVVDLRCEKWRDFVEDVSFLLHCMELIRSCRGISRKWVKAYLKV</sequence>
<name>A0A497EYJ2_9CREN</name>
<proteinExistence type="predicted"/>
<dbReference type="Proteomes" id="UP000272051">
    <property type="component" value="Unassembled WGS sequence"/>
</dbReference>
<reference evidence="3 4" key="1">
    <citation type="submission" date="2018-06" db="EMBL/GenBank/DDBJ databases">
        <title>Extensive metabolic versatility and redundancy in microbially diverse, dynamic hydrothermal sediments.</title>
        <authorList>
            <person name="Dombrowski N."/>
            <person name="Teske A."/>
            <person name="Baker B.J."/>
        </authorList>
    </citation>
    <scope>NUCLEOTIDE SEQUENCE [LARGE SCALE GENOMIC DNA]</scope>
    <source>
        <strain evidence="2">B34_G17</strain>
        <strain evidence="1">B66_G16</strain>
    </source>
</reference>
<dbReference type="AlphaFoldDB" id="A0A497EYJ2"/>